<organism evidence="1">
    <name type="scientific">marine sediment metagenome</name>
    <dbReference type="NCBI Taxonomy" id="412755"/>
    <lineage>
        <taxon>unclassified sequences</taxon>
        <taxon>metagenomes</taxon>
        <taxon>ecological metagenomes</taxon>
    </lineage>
</organism>
<evidence type="ECO:0000313" key="1">
    <source>
        <dbReference type="EMBL" id="GAH78699.1"/>
    </source>
</evidence>
<dbReference type="Gene3D" id="3.40.50.1820">
    <property type="entry name" value="alpha/beta hydrolase"/>
    <property type="match status" value="1"/>
</dbReference>
<comment type="caution">
    <text evidence="1">The sequence shown here is derived from an EMBL/GenBank/DDBJ whole genome shotgun (WGS) entry which is preliminary data.</text>
</comment>
<protein>
    <recommendedName>
        <fullName evidence="2">Serine aminopeptidase S33 domain-containing protein</fullName>
    </recommendedName>
</protein>
<reference evidence="1" key="1">
    <citation type="journal article" date="2014" name="Front. Microbiol.">
        <title>High frequency of phylogenetically diverse reductive dehalogenase-homologous genes in deep subseafloor sedimentary metagenomes.</title>
        <authorList>
            <person name="Kawai M."/>
            <person name="Futagami T."/>
            <person name="Toyoda A."/>
            <person name="Takaki Y."/>
            <person name="Nishi S."/>
            <person name="Hori S."/>
            <person name="Arai W."/>
            <person name="Tsubouchi T."/>
            <person name="Morono Y."/>
            <person name="Uchiyama I."/>
            <person name="Ito T."/>
            <person name="Fujiyama A."/>
            <person name="Inagaki F."/>
            <person name="Takami H."/>
        </authorList>
    </citation>
    <scope>NUCLEOTIDE SEQUENCE</scope>
    <source>
        <strain evidence="1">Expedition CK06-06</strain>
    </source>
</reference>
<accession>X1JK85</accession>
<proteinExistence type="predicted"/>
<dbReference type="SUPFAM" id="SSF53474">
    <property type="entry name" value="alpha/beta-Hydrolases"/>
    <property type="match status" value="1"/>
</dbReference>
<gene>
    <name evidence="1" type="ORF">S03H2_66189</name>
</gene>
<dbReference type="InterPro" id="IPR029058">
    <property type="entry name" value="AB_hydrolase_fold"/>
</dbReference>
<name>X1JK85_9ZZZZ</name>
<dbReference type="AlphaFoldDB" id="X1JK85"/>
<dbReference type="EMBL" id="BARU01043188">
    <property type="protein sequence ID" value="GAH78699.1"/>
    <property type="molecule type" value="Genomic_DNA"/>
</dbReference>
<sequence length="137" mass="15806">MKEKTEFNAIMKKHILIDNPTISNIVFYPRKTVIPNNLGPNIEILKFQINKDIIIGGFFYKNHKSLPTILLFHGNGEVALDYRNIAPLFYTCDVNLAVVDFRGYGFSSGEPYYTSLISDAMPIYKAFTEWMKEQNFL</sequence>
<evidence type="ECO:0008006" key="2">
    <source>
        <dbReference type="Google" id="ProtNLM"/>
    </source>
</evidence>
<feature type="non-terminal residue" evidence="1">
    <location>
        <position position="137"/>
    </location>
</feature>